<dbReference type="Pfam" id="PF00078">
    <property type="entry name" value="RVT_1"/>
    <property type="match status" value="1"/>
</dbReference>
<dbReference type="GO" id="GO:0016706">
    <property type="term" value="F:2-oxoglutarate-dependent dioxygenase activity"/>
    <property type="evidence" value="ECO:0007669"/>
    <property type="project" value="InterPro"/>
</dbReference>
<name>A0AA47MH28_MERPO</name>
<dbReference type="SUPFAM" id="SSF56672">
    <property type="entry name" value="DNA/RNA polymerases"/>
    <property type="match status" value="1"/>
</dbReference>
<dbReference type="PANTHER" id="PTHR47510:SF3">
    <property type="entry name" value="ENDO_EXONUCLEASE_PHOSPHATASE DOMAIN-CONTAINING PROTEIN"/>
    <property type="match status" value="1"/>
</dbReference>
<dbReference type="PANTHER" id="PTHR47510">
    <property type="entry name" value="REVERSE TRANSCRIPTASE DOMAIN-CONTAINING PROTEIN"/>
    <property type="match status" value="1"/>
</dbReference>
<sequence>MDELRARTTTQREIRECCALIFTETWTKDNTPDSAIQLETHSVHRRDRTSASGKIKGGGVCVYINNRWCSDVQVVEKHCSVDIEVLMVNSVLFLFWLFTSRRGRTGLLHDTISKHKTTHPDAVFVVAGDFNHCNLRTVLPKYHQHVSFPTRDNNILDHVYSNVKGAYKAAPRPHFGQSDHISVFLYPSYRQLLKQAPPVSKTVKVWNEETEDCFNSTDWDVFKTAAVREDGTVDLEEYASVVTGYISTCIDNIVPTKCCKTYPNQKPWINCDVRSMLRARSTAFALHSRALRKTNPRKAAGPDNIPGRALRVCSVELAEVLTGIYNLSLSQSSVPTCFKTTTIIPLPKKNTIICLNDYHPIALTSIVIKCFERIIMSHIKKTILDPLDPLQFAYRRNRSTDDAVNTAIHTALTHLENKDTYVRMLFIDYSSAFNTVLPTRLAEKLHILGLTPSLCSWVLDFLTDRPQTVRVGTRTSGTRTVSTGTPQGCVLSPLLYTLFTYDCASTQRNTTIIKFADDTVIGLITGGVETDYREEVAQLVSWCHTNNLSLNTEKTKELIIDPRKRRDQHSPLHIGETQVERVKTFKFLGTHISEDLSWSHNTQHIAKKSQQQQYFLRKLRKFGLSTKLLSNFYRCTVESILTNSITVCFGNCTVQERKALQRVIKTAQYICGAAFPSLQDIYNTRVTKRAHNIIKDTTHPQHTLFTLLPSGRRYRSVKA</sequence>
<keyword evidence="2" id="KW-0808">Transferase</keyword>
<dbReference type="GO" id="GO:0003964">
    <property type="term" value="F:RNA-directed DNA polymerase activity"/>
    <property type="evidence" value="ECO:0007669"/>
    <property type="project" value="UniProtKB-KW"/>
</dbReference>
<dbReference type="EMBL" id="JAOPHQ010004277">
    <property type="protein sequence ID" value="KAK0139961.1"/>
    <property type="molecule type" value="Genomic_DNA"/>
</dbReference>
<dbReference type="InterPro" id="IPR036691">
    <property type="entry name" value="Endo/exonu/phosph_ase_sf"/>
</dbReference>
<protein>
    <submittedName>
        <fullName evidence="2">RNA-directed DNA polymerase from mobile element jockey</fullName>
    </submittedName>
</protein>
<dbReference type="CDD" id="cd01650">
    <property type="entry name" value="RT_nLTR_like"/>
    <property type="match status" value="1"/>
</dbReference>
<organism evidence="2 3">
    <name type="scientific">Merluccius polli</name>
    <name type="common">Benguela hake</name>
    <name type="synonym">Merluccius cadenati</name>
    <dbReference type="NCBI Taxonomy" id="89951"/>
    <lineage>
        <taxon>Eukaryota</taxon>
        <taxon>Metazoa</taxon>
        <taxon>Chordata</taxon>
        <taxon>Craniata</taxon>
        <taxon>Vertebrata</taxon>
        <taxon>Euteleostomi</taxon>
        <taxon>Actinopterygii</taxon>
        <taxon>Neopterygii</taxon>
        <taxon>Teleostei</taxon>
        <taxon>Neoteleostei</taxon>
        <taxon>Acanthomorphata</taxon>
        <taxon>Zeiogadaria</taxon>
        <taxon>Gadariae</taxon>
        <taxon>Gadiformes</taxon>
        <taxon>Gadoidei</taxon>
        <taxon>Merlucciidae</taxon>
        <taxon>Merluccius</taxon>
    </lineage>
</organism>
<dbReference type="SUPFAM" id="SSF56219">
    <property type="entry name" value="DNase I-like"/>
    <property type="match status" value="1"/>
</dbReference>
<reference evidence="2" key="1">
    <citation type="journal article" date="2023" name="Front. Mar. Sci.">
        <title>A new Merluccius polli reference genome to investigate the effects of global change in West African waters.</title>
        <authorList>
            <person name="Mateo J.L."/>
            <person name="Blanco-Fernandez C."/>
            <person name="Garcia-Vazquez E."/>
            <person name="Machado-Schiaffino G."/>
        </authorList>
    </citation>
    <scope>NUCLEOTIDE SEQUENCE</scope>
    <source>
        <strain evidence="2">C29</strain>
        <tissue evidence="2">Fin</tissue>
    </source>
</reference>
<dbReference type="AlphaFoldDB" id="A0AA47MH28"/>
<keyword evidence="2" id="KW-0695">RNA-directed DNA polymerase</keyword>
<feature type="domain" description="Reverse transcriptase" evidence="1">
    <location>
        <begin position="327"/>
        <end position="592"/>
    </location>
</feature>
<dbReference type="InterPro" id="IPR000477">
    <property type="entry name" value="RT_dom"/>
</dbReference>
<dbReference type="PROSITE" id="PS50878">
    <property type="entry name" value="RT_POL"/>
    <property type="match status" value="1"/>
</dbReference>
<accession>A0AA47MH28</accession>
<evidence type="ECO:0000259" key="1">
    <source>
        <dbReference type="PROSITE" id="PS50878"/>
    </source>
</evidence>
<keyword evidence="3" id="KW-1185">Reference proteome</keyword>
<dbReference type="Pfam" id="PF09004">
    <property type="entry name" value="ALKBH8_N"/>
    <property type="match status" value="1"/>
</dbReference>
<keyword evidence="2" id="KW-0548">Nucleotidyltransferase</keyword>
<gene>
    <name evidence="2" type="primary">pol_69</name>
    <name evidence="2" type="ORF">N1851_023124</name>
</gene>
<evidence type="ECO:0000313" key="2">
    <source>
        <dbReference type="EMBL" id="KAK0139961.1"/>
    </source>
</evidence>
<dbReference type="InterPro" id="IPR015095">
    <property type="entry name" value="AlkB_hom8_N"/>
</dbReference>
<comment type="caution">
    <text evidence="2">The sequence shown here is derived from an EMBL/GenBank/DDBJ whole genome shotgun (WGS) entry which is preliminary data.</text>
</comment>
<dbReference type="InterPro" id="IPR043502">
    <property type="entry name" value="DNA/RNA_pol_sf"/>
</dbReference>
<proteinExistence type="predicted"/>
<dbReference type="Proteomes" id="UP001174136">
    <property type="component" value="Unassembled WGS sequence"/>
</dbReference>
<evidence type="ECO:0000313" key="3">
    <source>
        <dbReference type="Proteomes" id="UP001174136"/>
    </source>
</evidence>
<dbReference type="GO" id="GO:0008168">
    <property type="term" value="F:methyltransferase activity"/>
    <property type="evidence" value="ECO:0007669"/>
    <property type="project" value="InterPro"/>
</dbReference>
<dbReference type="Gene3D" id="3.60.10.10">
    <property type="entry name" value="Endonuclease/exonuclease/phosphatase"/>
    <property type="match status" value="1"/>
</dbReference>